<organism evidence="1 2">
    <name type="scientific">Bos mutus</name>
    <name type="common">wild yak</name>
    <dbReference type="NCBI Taxonomy" id="72004"/>
    <lineage>
        <taxon>Eukaryota</taxon>
        <taxon>Metazoa</taxon>
        <taxon>Chordata</taxon>
        <taxon>Craniata</taxon>
        <taxon>Vertebrata</taxon>
        <taxon>Euteleostomi</taxon>
        <taxon>Mammalia</taxon>
        <taxon>Eutheria</taxon>
        <taxon>Laurasiatheria</taxon>
        <taxon>Artiodactyla</taxon>
        <taxon>Ruminantia</taxon>
        <taxon>Pecora</taxon>
        <taxon>Bovidae</taxon>
        <taxon>Bovinae</taxon>
        <taxon>Bos</taxon>
    </lineage>
</organism>
<reference evidence="1" key="1">
    <citation type="submission" date="2019-10" db="EMBL/GenBank/DDBJ databases">
        <title>The sequence and de novo assembly of the wild yak genome.</title>
        <authorList>
            <person name="Liu Y."/>
        </authorList>
    </citation>
    <scope>NUCLEOTIDE SEQUENCE [LARGE SCALE GENOMIC DNA]</scope>
    <source>
        <strain evidence="1">WY2019</strain>
    </source>
</reference>
<dbReference type="Proteomes" id="UP000322234">
    <property type="component" value="Unassembled WGS sequence"/>
</dbReference>
<protein>
    <submittedName>
        <fullName evidence="1">Uncharacterized protein</fullName>
    </submittedName>
</protein>
<evidence type="ECO:0000313" key="2">
    <source>
        <dbReference type="Proteomes" id="UP000322234"/>
    </source>
</evidence>
<dbReference type="AlphaFoldDB" id="A0A6B0RX26"/>
<dbReference type="EMBL" id="VBQZ03000083">
    <property type="protein sequence ID" value="MXQ92426.1"/>
    <property type="molecule type" value="Genomic_DNA"/>
</dbReference>
<evidence type="ECO:0000313" key="1">
    <source>
        <dbReference type="EMBL" id="MXQ92426.1"/>
    </source>
</evidence>
<proteinExistence type="predicted"/>
<keyword evidence="2" id="KW-1185">Reference proteome</keyword>
<name>A0A6B0RX26_9CETA</name>
<comment type="caution">
    <text evidence="1">The sequence shown here is derived from an EMBL/GenBank/DDBJ whole genome shotgun (WGS) entry which is preliminary data.</text>
</comment>
<sequence>MKTWMRQWEQTATVTLAGLQRLGATTGWGQSLRQRVLGGLEFGDETLVFLLNDIDEDFGFRQGLKIAGDEENDSLFNRLDPCTRDTKMKTVLQDSEQQMNNNTWML</sequence>
<accession>A0A6B0RX26</accession>
<gene>
    <name evidence="1" type="ORF">E5288_WYG001001</name>
</gene>